<feature type="domain" description="RDD" evidence="7">
    <location>
        <begin position="92"/>
        <end position="252"/>
    </location>
</feature>
<keyword evidence="2" id="KW-1003">Cell membrane</keyword>
<dbReference type="RefSeq" id="WP_308981233.1">
    <property type="nucleotide sequence ID" value="NZ_JAVIDL010000009.1"/>
</dbReference>
<keyword evidence="4 6" id="KW-1133">Transmembrane helix</keyword>
<dbReference type="Pfam" id="PF06271">
    <property type="entry name" value="RDD"/>
    <property type="match status" value="1"/>
</dbReference>
<evidence type="ECO:0000259" key="8">
    <source>
        <dbReference type="Pfam" id="PF14237"/>
    </source>
</evidence>
<dbReference type="InterPro" id="IPR051791">
    <property type="entry name" value="Pra-immunoreactive"/>
</dbReference>
<evidence type="ECO:0000256" key="3">
    <source>
        <dbReference type="ARBA" id="ARBA00022692"/>
    </source>
</evidence>
<evidence type="ECO:0000256" key="4">
    <source>
        <dbReference type="ARBA" id="ARBA00022989"/>
    </source>
</evidence>
<protein>
    <submittedName>
        <fullName evidence="9">RDD family protein</fullName>
    </submittedName>
</protein>
<evidence type="ECO:0000313" key="9">
    <source>
        <dbReference type="EMBL" id="MDQ8935420.1"/>
    </source>
</evidence>
<feature type="transmembrane region" description="Helical" evidence="6">
    <location>
        <begin position="207"/>
        <end position="233"/>
    </location>
</feature>
<evidence type="ECO:0000256" key="1">
    <source>
        <dbReference type="ARBA" id="ARBA00004651"/>
    </source>
</evidence>
<accession>A0AAW8J6Q3</accession>
<dbReference type="Proteomes" id="UP001243844">
    <property type="component" value="Unassembled WGS sequence"/>
</dbReference>
<reference evidence="9" key="1">
    <citation type="submission" date="2023-08" db="EMBL/GenBank/DDBJ databases">
        <title>Emergence of clinically-relevant ST2 carbapenem-resistant Acinetobacter baumannii strains in hospital sewages in Zhejiang, East of China.</title>
        <authorList>
            <person name="Kaichao C."/>
            <person name="Zhang R."/>
        </authorList>
    </citation>
    <scope>NUCLEOTIDE SEQUENCE</scope>
    <source>
        <strain evidence="9">M-RB-37</strain>
    </source>
</reference>
<comment type="caution">
    <text evidence="9">The sequence shown here is derived from an EMBL/GenBank/DDBJ whole genome shotgun (WGS) entry which is preliminary data.</text>
</comment>
<keyword evidence="3 6" id="KW-0812">Transmembrane</keyword>
<comment type="subcellular location">
    <subcellularLocation>
        <location evidence="1">Cell membrane</location>
        <topology evidence="1">Multi-pass membrane protein</topology>
    </subcellularLocation>
</comment>
<dbReference type="EMBL" id="JAVIDL010000009">
    <property type="protein sequence ID" value="MDQ8935420.1"/>
    <property type="molecule type" value="Genomic_DNA"/>
</dbReference>
<sequence length="258" mass="29185">MQIYLARNNQQAGPYTVEQVNQMLSSQQVLLTDLAWYQGMTEWKALGELTQGKLYFEPEFKTAPLATETVTTQNTATQARPSNISKTTFQLASVNQRLIAKLIDLLFWLPLVGIQIYIVAQDNYEKVLMALEKMRASSLSLDYQAMESAQADFAALLPVSLDTIQIISFCTLLMFIVQAVFITKYGQSIGKKIMKIKIVDAQSNDKVGFLRVFAIRTFLFVLIISALPLFILFDLVFALNEKRQTLHDKLAKTKVIKL</sequence>
<feature type="transmembrane region" description="Helical" evidence="6">
    <location>
        <begin position="166"/>
        <end position="186"/>
    </location>
</feature>
<dbReference type="AlphaFoldDB" id="A0AAW8J6Q3"/>
<name>A0AAW8J6Q3_9GAMM</name>
<dbReference type="Pfam" id="PF14237">
    <property type="entry name" value="GYF_2"/>
    <property type="match status" value="1"/>
</dbReference>
<keyword evidence="5 6" id="KW-0472">Membrane</keyword>
<dbReference type="PANTHER" id="PTHR36115:SF4">
    <property type="entry name" value="MEMBRANE PROTEIN"/>
    <property type="match status" value="1"/>
</dbReference>
<organism evidence="9 10">
    <name type="scientific">Acinetobacter rudis</name>
    <dbReference type="NCBI Taxonomy" id="632955"/>
    <lineage>
        <taxon>Bacteria</taxon>
        <taxon>Pseudomonadati</taxon>
        <taxon>Pseudomonadota</taxon>
        <taxon>Gammaproteobacteria</taxon>
        <taxon>Moraxellales</taxon>
        <taxon>Moraxellaceae</taxon>
        <taxon>Acinetobacter</taxon>
    </lineage>
</organism>
<feature type="domain" description="GYF" evidence="8">
    <location>
        <begin position="4"/>
        <end position="50"/>
    </location>
</feature>
<proteinExistence type="predicted"/>
<dbReference type="GO" id="GO:0005886">
    <property type="term" value="C:plasma membrane"/>
    <property type="evidence" value="ECO:0007669"/>
    <property type="project" value="UniProtKB-SubCell"/>
</dbReference>
<dbReference type="InterPro" id="IPR025640">
    <property type="entry name" value="GYF_2"/>
</dbReference>
<evidence type="ECO:0000259" key="7">
    <source>
        <dbReference type="Pfam" id="PF06271"/>
    </source>
</evidence>
<dbReference type="InterPro" id="IPR010432">
    <property type="entry name" value="RDD"/>
</dbReference>
<evidence type="ECO:0000256" key="5">
    <source>
        <dbReference type="ARBA" id="ARBA00023136"/>
    </source>
</evidence>
<gene>
    <name evidence="9" type="ORF">RFH47_06735</name>
</gene>
<dbReference type="PANTHER" id="PTHR36115">
    <property type="entry name" value="PROLINE-RICH ANTIGEN HOMOLOG-RELATED"/>
    <property type="match status" value="1"/>
</dbReference>
<feature type="transmembrane region" description="Helical" evidence="6">
    <location>
        <begin position="98"/>
        <end position="120"/>
    </location>
</feature>
<evidence type="ECO:0000313" key="10">
    <source>
        <dbReference type="Proteomes" id="UP001243844"/>
    </source>
</evidence>
<evidence type="ECO:0000256" key="6">
    <source>
        <dbReference type="SAM" id="Phobius"/>
    </source>
</evidence>
<evidence type="ECO:0000256" key="2">
    <source>
        <dbReference type="ARBA" id="ARBA00022475"/>
    </source>
</evidence>